<comment type="similarity">
    <text evidence="1">Belongs to the hemerythrin family.</text>
</comment>
<evidence type="ECO:0000256" key="1">
    <source>
        <dbReference type="ARBA" id="ARBA00010587"/>
    </source>
</evidence>
<dbReference type="NCBIfam" id="TIGR02481">
    <property type="entry name" value="hemeryth_dom"/>
    <property type="match status" value="1"/>
</dbReference>
<dbReference type="Proteomes" id="UP000275663">
    <property type="component" value="Chromosome"/>
</dbReference>
<evidence type="ECO:0000256" key="2">
    <source>
        <dbReference type="ARBA" id="ARBA00022621"/>
    </source>
</evidence>
<keyword evidence="2" id="KW-0813">Transport</keyword>
<dbReference type="SUPFAM" id="SSF47188">
    <property type="entry name" value="Hemerythrin-like"/>
    <property type="match status" value="1"/>
</dbReference>
<evidence type="ECO:0000313" key="6">
    <source>
        <dbReference type="EMBL" id="AZP14379.1"/>
    </source>
</evidence>
<dbReference type="InterPro" id="IPR012312">
    <property type="entry name" value="Hemerythrin-like"/>
</dbReference>
<dbReference type="PANTHER" id="PTHR37164:SF1">
    <property type="entry name" value="BACTERIOHEMERYTHRIN"/>
    <property type="match status" value="1"/>
</dbReference>
<dbReference type="AlphaFoldDB" id="A0A3S9HQN9"/>
<dbReference type="KEGG" id="upv:EJN92_02825"/>
<dbReference type="OrthoDB" id="5296936at2"/>
<dbReference type="CDD" id="cd12107">
    <property type="entry name" value="Hemerythrin"/>
    <property type="match status" value="1"/>
</dbReference>
<dbReference type="EMBL" id="CP034464">
    <property type="protein sequence ID" value="AZP14379.1"/>
    <property type="molecule type" value="Genomic_DNA"/>
</dbReference>
<organism evidence="6 7">
    <name type="scientific">Undibacterium parvum</name>
    <dbReference type="NCBI Taxonomy" id="401471"/>
    <lineage>
        <taxon>Bacteria</taxon>
        <taxon>Pseudomonadati</taxon>
        <taxon>Pseudomonadota</taxon>
        <taxon>Betaproteobacteria</taxon>
        <taxon>Burkholderiales</taxon>
        <taxon>Oxalobacteraceae</taxon>
        <taxon>Undibacterium</taxon>
    </lineage>
</organism>
<feature type="domain" description="Hemerythrin-like" evidence="5">
    <location>
        <begin position="17"/>
        <end position="123"/>
    </location>
</feature>
<gene>
    <name evidence="6" type="ORF">EJN92_02825</name>
</gene>
<evidence type="ECO:0000313" key="7">
    <source>
        <dbReference type="Proteomes" id="UP000275663"/>
    </source>
</evidence>
<keyword evidence="4" id="KW-0408">Iron</keyword>
<dbReference type="GO" id="GO:0005344">
    <property type="term" value="F:oxygen carrier activity"/>
    <property type="evidence" value="ECO:0007669"/>
    <property type="project" value="UniProtKB-KW"/>
</dbReference>
<sequence>MTTAAWGWSDRLVSKFEPMDETHQEFVSLCAALALADDESFLQSLDALIVHTEQHFEQENLWMREHSFPPLGCHQKEHDAVLELMQEVRRSVAAGDTELGARLAEELPHWFEHHVDSMDNMLARFMLNLSDEVAPSLTQSA</sequence>
<dbReference type="PROSITE" id="PS00550">
    <property type="entry name" value="HEMERYTHRINS"/>
    <property type="match status" value="1"/>
</dbReference>
<keyword evidence="2" id="KW-0561">Oxygen transport</keyword>
<keyword evidence="3" id="KW-0479">Metal-binding</keyword>
<dbReference type="Pfam" id="PF01814">
    <property type="entry name" value="Hemerythrin"/>
    <property type="match status" value="1"/>
</dbReference>
<dbReference type="InterPro" id="IPR012827">
    <property type="entry name" value="Hemerythrin_metal-bd"/>
</dbReference>
<dbReference type="InterPro" id="IPR035938">
    <property type="entry name" value="Hemerythrin-like_sf"/>
</dbReference>
<keyword evidence="7" id="KW-1185">Reference proteome</keyword>
<evidence type="ECO:0000256" key="4">
    <source>
        <dbReference type="ARBA" id="ARBA00023004"/>
    </source>
</evidence>
<evidence type="ECO:0000259" key="5">
    <source>
        <dbReference type="Pfam" id="PF01814"/>
    </source>
</evidence>
<dbReference type="RefSeq" id="WP_126129736.1">
    <property type="nucleotide sequence ID" value="NZ_CP034464.1"/>
</dbReference>
<evidence type="ECO:0000256" key="3">
    <source>
        <dbReference type="ARBA" id="ARBA00022723"/>
    </source>
</evidence>
<dbReference type="InterPro" id="IPR016131">
    <property type="entry name" value="Haemerythrin_Fe_BS"/>
</dbReference>
<reference evidence="6 7" key="1">
    <citation type="journal article" date="2011" name="Int. J. Syst. Evol. Microbiol.">
        <title>Description of Undibacterium oligocarboniphilum sp. nov., isolated from purified water, and Undibacterium pigrum strain CCUG 49012 as the type strain of Undibacterium parvum sp. nov., and emended descriptions of the genus Undibacterium and the species Undibacterium pigrum.</title>
        <authorList>
            <person name="Eder W."/>
            <person name="Wanner G."/>
            <person name="Ludwig W."/>
            <person name="Busse H.J."/>
            <person name="Ziemke-Kageler F."/>
            <person name="Lang E."/>
        </authorList>
    </citation>
    <scope>NUCLEOTIDE SEQUENCE [LARGE SCALE GENOMIC DNA]</scope>
    <source>
        <strain evidence="6 7">DSM 23061</strain>
    </source>
</reference>
<proteinExistence type="inferred from homology"/>
<dbReference type="InterPro" id="IPR050669">
    <property type="entry name" value="Hemerythrin"/>
</dbReference>
<dbReference type="GO" id="GO:0046872">
    <property type="term" value="F:metal ion binding"/>
    <property type="evidence" value="ECO:0007669"/>
    <property type="project" value="UniProtKB-KW"/>
</dbReference>
<dbReference type="Gene3D" id="1.20.120.50">
    <property type="entry name" value="Hemerythrin-like"/>
    <property type="match status" value="1"/>
</dbReference>
<accession>A0A3S9HQN9</accession>
<protein>
    <submittedName>
        <fullName evidence="6">Bacteriohemerythrin</fullName>
    </submittedName>
</protein>
<dbReference type="PANTHER" id="PTHR37164">
    <property type="entry name" value="BACTERIOHEMERYTHRIN"/>
    <property type="match status" value="1"/>
</dbReference>
<name>A0A3S9HQN9_9BURK</name>